<evidence type="ECO:0000259" key="2">
    <source>
        <dbReference type="PROSITE" id="PS50887"/>
    </source>
</evidence>
<dbReference type="Gene3D" id="3.30.70.270">
    <property type="match status" value="1"/>
</dbReference>
<dbReference type="GO" id="GO:0005886">
    <property type="term" value="C:plasma membrane"/>
    <property type="evidence" value="ECO:0007669"/>
    <property type="project" value="TreeGrafter"/>
</dbReference>
<dbReference type="CDD" id="cd01949">
    <property type="entry name" value="GGDEF"/>
    <property type="match status" value="1"/>
</dbReference>
<feature type="domain" description="GGDEF" evidence="2">
    <location>
        <begin position="224"/>
        <end position="355"/>
    </location>
</feature>
<comment type="caution">
    <text evidence="3">The sequence shown here is derived from an EMBL/GenBank/DDBJ whole genome shotgun (WGS) entry which is preliminary data.</text>
</comment>
<dbReference type="InterPro" id="IPR000160">
    <property type="entry name" value="GGDEF_dom"/>
</dbReference>
<dbReference type="PANTHER" id="PTHR45138:SF9">
    <property type="entry name" value="DIGUANYLATE CYCLASE DGCM-RELATED"/>
    <property type="match status" value="1"/>
</dbReference>
<evidence type="ECO:0000313" key="4">
    <source>
        <dbReference type="Proteomes" id="UP000254869"/>
    </source>
</evidence>
<dbReference type="Proteomes" id="UP000254869">
    <property type="component" value="Unassembled WGS sequence"/>
</dbReference>
<keyword evidence="1" id="KW-0472">Membrane</keyword>
<accession>A0A370HPT6</accession>
<dbReference type="PANTHER" id="PTHR45138">
    <property type="entry name" value="REGULATORY COMPONENTS OF SENSORY TRANSDUCTION SYSTEM"/>
    <property type="match status" value="1"/>
</dbReference>
<evidence type="ECO:0000313" key="3">
    <source>
        <dbReference type="EMBL" id="RDI60593.1"/>
    </source>
</evidence>
<reference evidence="3 4" key="1">
    <citation type="submission" date="2018-07" db="EMBL/GenBank/DDBJ databases">
        <title>Genomic Encyclopedia of Type Strains, Phase IV (KMG-IV): sequencing the most valuable type-strain genomes for metagenomic binning, comparative biology and taxonomic classification.</title>
        <authorList>
            <person name="Goeker M."/>
        </authorList>
    </citation>
    <scope>NUCLEOTIDE SEQUENCE [LARGE SCALE GENOMIC DNA]</scope>
    <source>
        <strain evidence="3 4">DSM 44290</strain>
    </source>
</reference>
<sequence length="369" mass="40073">MWWRDRGEYDCVLTTLRSHGALGRVKFLLGSAGLVMGTLCVLTVLIHGEVMARAALTQAWIEAAAAVVWTMRWWAAWPRRAESLAWVALFDADSVANDTLVYNRVFSVLGVFLLVAMAAYVTVFHGSRVLMLHIGWSLLAAAGLALQLLRGVLPADGQGVRGRTDATIGIALVLVIILVIGIMMPLIQFCHWLMRVDSRSDPLTKLLNRRGLDAQLLRLPGGSGPRYVATLDLDRFKAVNDSFGHSFGDEVLTRTARRLAASADAGALVARTGGEEFVVIGHLREDAVTTAERLRSAIETVDVPPIAITASVGLVQLQAGRPFTESTYRDLLRLSDSLMYQAKALGGNTIAVSYLDDERVGCDRAEFGG</sequence>
<keyword evidence="1" id="KW-1133">Transmembrane helix</keyword>
<dbReference type="Pfam" id="PF00990">
    <property type="entry name" value="GGDEF"/>
    <property type="match status" value="1"/>
</dbReference>
<gene>
    <name evidence="3" type="ORF">DFR76_115223</name>
</gene>
<dbReference type="EMBL" id="QQBC01000015">
    <property type="protein sequence ID" value="RDI60593.1"/>
    <property type="molecule type" value="Genomic_DNA"/>
</dbReference>
<organism evidence="3 4">
    <name type="scientific">Nocardia pseudobrasiliensis</name>
    <dbReference type="NCBI Taxonomy" id="45979"/>
    <lineage>
        <taxon>Bacteria</taxon>
        <taxon>Bacillati</taxon>
        <taxon>Actinomycetota</taxon>
        <taxon>Actinomycetes</taxon>
        <taxon>Mycobacteriales</taxon>
        <taxon>Nocardiaceae</taxon>
        <taxon>Nocardia</taxon>
    </lineage>
</organism>
<dbReference type="STRING" id="1210086.GCA_001613105_04456"/>
<dbReference type="InterPro" id="IPR043128">
    <property type="entry name" value="Rev_trsase/Diguanyl_cyclase"/>
</dbReference>
<keyword evidence="4" id="KW-1185">Reference proteome</keyword>
<feature type="transmembrane region" description="Helical" evidence="1">
    <location>
        <begin position="130"/>
        <end position="148"/>
    </location>
</feature>
<feature type="transmembrane region" description="Helical" evidence="1">
    <location>
        <begin position="168"/>
        <end position="190"/>
    </location>
</feature>
<protein>
    <submittedName>
        <fullName evidence="3">Diguanylate cyclase (GGDEF)-like protein</fullName>
    </submittedName>
</protein>
<evidence type="ECO:0000256" key="1">
    <source>
        <dbReference type="SAM" id="Phobius"/>
    </source>
</evidence>
<dbReference type="PROSITE" id="PS50887">
    <property type="entry name" value="GGDEF"/>
    <property type="match status" value="1"/>
</dbReference>
<proteinExistence type="predicted"/>
<dbReference type="NCBIfam" id="TIGR00254">
    <property type="entry name" value="GGDEF"/>
    <property type="match status" value="1"/>
</dbReference>
<keyword evidence="1" id="KW-0812">Transmembrane</keyword>
<feature type="transmembrane region" description="Helical" evidence="1">
    <location>
        <begin position="105"/>
        <end position="123"/>
    </location>
</feature>
<dbReference type="GO" id="GO:1902201">
    <property type="term" value="P:negative regulation of bacterial-type flagellum-dependent cell motility"/>
    <property type="evidence" value="ECO:0007669"/>
    <property type="project" value="TreeGrafter"/>
</dbReference>
<feature type="transmembrane region" description="Helical" evidence="1">
    <location>
        <begin position="59"/>
        <end position="77"/>
    </location>
</feature>
<feature type="transmembrane region" description="Helical" evidence="1">
    <location>
        <begin position="27"/>
        <end position="47"/>
    </location>
</feature>
<dbReference type="InterPro" id="IPR029787">
    <property type="entry name" value="Nucleotide_cyclase"/>
</dbReference>
<dbReference type="AlphaFoldDB" id="A0A370HPT6"/>
<dbReference type="SMART" id="SM00267">
    <property type="entry name" value="GGDEF"/>
    <property type="match status" value="1"/>
</dbReference>
<name>A0A370HPT6_9NOCA</name>
<dbReference type="GO" id="GO:0052621">
    <property type="term" value="F:diguanylate cyclase activity"/>
    <property type="evidence" value="ECO:0007669"/>
    <property type="project" value="TreeGrafter"/>
</dbReference>
<dbReference type="InterPro" id="IPR050469">
    <property type="entry name" value="Diguanylate_Cyclase"/>
</dbReference>
<dbReference type="SUPFAM" id="SSF55073">
    <property type="entry name" value="Nucleotide cyclase"/>
    <property type="match status" value="1"/>
</dbReference>
<dbReference type="GO" id="GO:0043709">
    <property type="term" value="P:cell adhesion involved in single-species biofilm formation"/>
    <property type="evidence" value="ECO:0007669"/>
    <property type="project" value="TreeGrafter"/>
</dbReference>